<dbReference type="InterPro" id="IPR012341">
    <property type="entry name" value="6hp_glycosidase-like_sf"/>
</dbReference>
<dbReference type="InParanoid" id="A0A168SAB6"/>
<feature type="domain" description="Glycosyl hydrolase family 63 N-terminal" evidence="14">
    <location>
        <begin position="9"/>
        <end position="222"/>
    </location>
</feature>
<evidence type="ECO:0000259" key="13">
    <source>
        <dbReference type="Pfam" id="PF03200"/>
    </source>
</evidence>
<evidence type="ECO:0000256" key="7">
    <source>
        <dbReference type="ARBA" id="ARBA00022989"/>
    </source>
</evidence>
<evidence type="ECO:0000256" key="12">
    <source>
        <dbReference type="RuleBase" id="RU368089"/>
    </source>
</evidence>
<dbReference type="GO" id="GO:0005789">
    <property type="term" value="C:endoplasmic reticulum membrane"/>
    <property type="evidence" value="ECO:0007669"/>
    <property type="project" value="UniProtKB-SubCell"/>
</dbReference>
<evidence type="ECO:0000313" key="15">
    <source>
        <dbReference type="EMBL" id="SAM08144.1"/>
    </source>
</evidence>
<dbReference type="GO" id="GO:0009311">
    <property type="term" value="P:oligosaccharide metabolic process"/>
    <property type="evidence" value="ECO:0007669"/>
    <property type="project" value="UniProtKB-UniRule"/>
</dbReference>
<dbReference type="FunCoup" id="A0A168SAB6">
    <property type="interactions" value="570"/>
</dbReference>
<dbReference type="PANTHER" id="PTHR10412:SF11">
    <property type="entry name" value="MANNOSYL-OLIGOSACCHARIDE GLUCOSIDASE"/>
    <property type="match status" value="1"/>
</dbReference>
<dbReference type="InterPro" id="IPR031335">
    <property type="entry name" value="Glyco_hydro_63_C"/>
</dbReference>
<comment type="similarity">
    <text evidence="2 12">Belongs to the glycosyl hydrolase 63 family.</text>
</comment>
<evidence type="ECO:0000313" key="16">
    <source>
        <dbReference type="Proteomes" id="UP000078561"/>
    </source>
</evidence>
<keyword evidence="8" id="KW-0472">Membrane</keyword>
<dbReference type="GO" id="GO:0004573">
    <property type="term" value="F:Glc3Man9GlcNAc2 oligosaccharide glucosidase activity"/>
    <property type="evidence" value="ECO:0007669"/>
    <property type="project" value="UniProtKB-UniRule"/>
</dbReference>
<evidence type="ECO:0000256" key="5">
    <source>
        <dbReference type="ARBA" id="ARBA00022824"/>
    </source>
</evidence>
<evidence type="ECO:0000256" key="4">
    <source>
        <dbReference type="ARBA" id="ARBA00022801"/>
    </source>
</evidence>
<keyword evidence="9" id="KW-0325">Glycoprotein</keyword>
<dbReference type="EC" id="3.2.1.106" evidence="11 12"/>
<proteinExistence type="inferred from homology"/>
<accession>A0A168SAB6</accession>
<keyword evidence="7" id="KW-1133">Transmembrane helix</keyword>
<dbReference type="GO" id="GO:0006487">
    <property type="term" value="P:protein N-linked glycosylation"/>
    <property type="evidence" value="ECO:0007669"/>
    <property type="project" value="UniProtKB-UniRule"/>
</dbReference>
<evidence type="ECO:0000256" key="10">
    <source>
        <dbReference type="ARBA" id="ARBA00023295"/>
    </source>
</evidence>
<keyword evidence="3" id="KW-0812">Transmembrane</keyword>
<dbReference type="Proteomes" id="UP000078561">
    <property type="component" value="Unassembled WGS sequence"/>
</dbReference>
<evidence type="ECO:0000256" key="3">
    <source>
        <dbReference type="ARBA" id="ARBA00022692"/>
    </source>
</evidence>
<dbReference type="Gene3D" id="2.70.98.110">
    <property type="entry name" value="Glycosyl hydrolase family 63, N-terminal domain"/>
    <property type="match status" value="1"/>
</dbReference>
<dbReference type="InterPro" id="IPR031631">
    <property type="entry name" value="Glyco_hydro_63N"/>
</dbReference>
<keyword evidence="5 12" id="KW-0256">Endoplasmic reticulum</keyword>
<evidence type="ECO:0000256" key="6">
    <source>
        <dbReference type="ARBA" id="ARBA00022968"/>
    </source>
</evidence>
<protein>
    <recommendedName>
        <fullName evidence="11 12">Mannosyl-oligosaccharide glucosidase</fullName>
        <ecNumber evidence="11 12">3.2.1.106</ecNumber>
    </recommendedName>
</protein>
<dbReference type="STRING" id="4829.A0A168SAB6"/>
<dbReference type="Pfam" id="PF16923">
    <property type="entry name" value="Glyco_hydro_63N"/>
    <property type="match status" value="1"/>
</dbReference>
<dbReference type="OrthoDB" id="410058at2759"/>
<dbReference type="InterPro" id="IPR004888">
    <property type="entry name" value="Glycoside_hydrolase_63"/>
</dbReference>
<feature type="domain" description="Glycosyl hydrolase family 63 C-terminal" evidence="13">
    <location>
        <begin position="275"/>
        <end position="624"/>
    </location>
</feature>
<evidence type="ECO:0000259" key="14">
    <source>
        <dbReference type="Pfam" id="PF16923"/>
    </source>
</evidence>
<dbReference type="OMA" id="FNWYNTT"/>
<keyword evidence="4 12" id="KW-0378">Hydrolase</keyword>
<dbReference type="Pfam" id="PF03200">
    <property type="entry name" value="Glyco_hydro_63"/>
    <property type="match status" value="2"/>
</dbReference>
<dbReference type="SUPFAM" id="SSF48208">
    <property type="entry name" value="Six-hairpin glycosidases"/>
    <property type="match status" value="1"/>
</dbReference>
<dbReference type="InterPro" id="IPR038518">
    <property type="entry name" value="Glyco_hydro_63N_sf"/>
</dbReference>
<evidence type="ECO:0000256" key="9">
    <source>
        <dbReference type="ARBA" id="ARBA00023180"/>
    </source>
</evidence>
<dbReference type="AlphaFoldDB" id="A0A168SAB6"/>
<evidence type="ECO:0000256" key="1">
    <source>
        <dbReference type="ARBA" id="ARBA00004648"/>
    </source>
</evidence>
<evidence type="ECO:0000256" key="11">
    <source>
        <dbReference type="ARBA" id="ARBA00038888"/>
    </source>
</evidence>
<comment type="function">
    <text evidence="12">Cleaves the distal alpha 1,2-linked glucose residue from the Glc(3)Man(9)GlcNAc(2) oligosaccharide precursor.</text>
</comment>
<reference evidence="15" key="1">
    <citation type="submission" date="2016-04" db="EMBL/GenBank/DDBJ databases">
        <authorList>
            <person name="Evans L.H."/>
            <person name="Alamgir A."/>
            <person name="Owens N."/>
            <person name="Weber N.D."/>
            <person name="Virtaneva K."/>
            <person name="Barbian K."/>
            <person name="Babar A."/>
            <person name="Rosenke K."/>
        </authorList>
    </citation>
    <scope>NUCLEOTIDE SEQUENCE [LARGE SCALE GENOMIC DNA]</scope>
    <source>
        <strain evidence="15">CBS 101.48</strain>
    </source>
</reference>
<comment type="subcellular location">
    <subcellularLocation>
        <location evidence="1 12">Endoplasmic reticulum membrane</location>
        <topology evidence="1 12">Single-pass type II membrane protein</topology>
    </subcellularLocation>
</comment>
<dbReference type="InterPro" id="IPR008928">
    <property type="entry name" value="6-hairpin_glycosidase_sf"/>
</dbReference>
<dbReference type="Gene3D" id="1.50.10.10">
    <property type="match status" value="1"/>
</dbReference>
<dbReference type="PANTHER" id="PTHR10412">
    <property type="entry name" value="MANNOSYL-OLIGOSACCHARIDE GLUCOSIDASE"/>
    <property type="match status" value="1"/>
</dbReference>
<evidence type="ECO:0000256" key="8">
    <source>
        <dbReference type="ARBA" id="ARBA00023136"/>
    </source>
</evidence>
<comment type="catalytic activity">
    <reaction evidence="12">
        <text>N(4)-(alpha-D-Glc-(1-&gt;2)-alpha-D-Glc-(1-&gt;3)-alpha-D-Glc-(1-&gt;3)-alpha-D-Man-(1-&gt;2)-alpha-D-Man-(1-&gt;2)-alpha-D-Man-(1-&gt;3)-[alpha-D-Man-(1-&gt;2)-alpha-D-Man-(1-&gt;3)-[alpha-D-Man-(1-&gt;2)-alpha-D-Man-(1-&gt;6)]-alpha-D-Man-(1-&gt;6)]-beta-D-Man-(1-&gt;4)-beta-D-GlcNAc-(1-&gt;4)-beta-D-GlcNAc)-L-asparaginyl-[protein] + H2O = N(4)-(alpha-D-Glc-(1-&gt;3)-alpha-D-Glc-(1-&gt;3)-alpha-D-Man-(1-&gt;2)-alpha-D-Man-(1-&gt;2)-alpha-D-Man-(1-&gt;3)-[alpha-D-Man-(1-&gt;2)-alpha-D-Man-(1-&gt;3)-[alpha-D-Man-(1-&gt;2)-alpha-D-Man-(1-&gt;6)]-alpha-D-Man-(1-&gt;6)]-beta-D-Man-(1-&gt;4)-beta-D-GlcNAc-(1-&gt;4)-beta-D-GlcNAc)-L-asparaginyl-[protein] + beta-D-glucose</text>
        <dbReference type="Rhea" id="RHEA:55988"/>
        <dbReference type="Rhea" id="RHEA-COMP:12806"/>
        <dbReference type="Rhea" id="RHEA-COMP:14355"/>
        <dbReference type="ChEBI" id="CHEBI:15377"/>
        <dbReference type="ChEBI" id="CHEBI:15903"/>
        <dbReference type="ChEBI" id="CHEBI:59082"/>
        <dbReference type="ChEBI" id="CHEBI:132537"/>
        <dbReference type="EC" id="3.2.1.106"/>
    </reaction>
</comment>
<evidence type="ECO:0000256" key="2">
    <source>
        <dbReference type="ARBA" id="ARBA00010833"/>
    </source>
</evidence>
<keyword evidence="6" id="KW-0735">Signal-anchor</keyword>
<organism evidence="15">
    <name type="scientific">Absidia glauca</name>
    <name type="common">Pin mould</name>
    <dbReference type="NCBI Taxonomy" id="4829"/>
    <lineage>
        <taxon>Eukaryota</taxon>
        <taxon>Fungi</taxon>
        <taxon>Fungi incertae sedis</taxon>
        <taxon>Mucoromycota</taxon>
        <taxon>Mucoromycotina</taxon>
        <taxon>Mucoromycetes</taxon>
        <taxon>Mucorales</taxon>
        <taxon>Cunninghamellaceae</taxon>
        <taxon>Absidia</taxon>
    </lineage>
</organism>
<keyword evidence="16" id="KW-1185">Reference proteome</keyword>
<sequence>MVEEASNSSLLWGTYRPNLYFGTRPRLPESLMTGLMWFDGSHFQGFQRLRHSCEQGDGLTGYGYHKHNGRNYAKQKLNDGPSNIEITTEFIKVPGGRYGGDWAVRIHGRPIQPHAPSSTSALFYFGLEGSGSMDIVSKISSKGLLSPVKLEGDTPDLGDFEIEIVDGPSNQHHQDGIDQDLSRTQWIGLNVPEGNVWRAKDIVAQQLLDTGRSKVQPGGEQDIFTRPHAYFTLANQIVEEEGEVANFYAFQKVFRGEFQFDVIYRSQDSHNELSSQSLASEFAEKDETFDTQFEQKFHLQEKGFSQEQIAFGQFLLSNLLGGVGYFYGSAVVDRSHSPMQDEETFAGEATRPQFTSPQSLFSASPSRPFFPRGFYWDEGFHQLVIGNWDNDLSLDIIKSWVSSIDENGWVAREQILGDEARSKVPAEFQTQFPHYANPPTLFLAIKRYVDRLKDYNPVGRMAGTRSSTMSSAAFGDDHLPTIHLQHQGLGHDWLRSVYPSLRRNWNWFRQTQRGHLQSFDRHPPNKEEAYRWRGRTPDHTLTSGLDDYPRGEPPNIGELHVDLLSWMAFATELLKDIATDIDSDGDLQQDIEEYKAVEKNMLDNLDALHWSEDDQAFCDQTADNEGLLPPDSPKLGSTLDMIENEQELWSPYGLRSLSASDPYYKTGEVYWRGPIWMNINYLTLQSLHNNYMNTPGPYQEQSKRIYTQLRQNLISTVFKDYQKTGYVWEQYSDETGEGLRSHPFTGWTSLILLMMAEIY</sequence>
<keyword evidence="10 12" id="KW-0326">Glycosidase</keyword>
<gene>
    <name evidence="15" type="primary">ABSGL_13806.1 scaffold 14339</name>
</gene>
<name>A0A168SAB6_ABSGL</name>
<feature type="domain" description="Glycosyl hydrolase family 63 C-terminal" evidence="13">
    <location>
        <begin position="627"/>
        <end position="757"/>
    </location>
</feature>
<dbReference type="EMBL" id="LT554888">
    <property type="protein sequence ID" value="SAM08144.1"/>
    <property type="molecule type" value="Genomic_DNA"/>
</dbReference>